<evidence type="ECO:0000313" key="14">
    <source>
        <dbReference type="EMBL" id="CAH3149732.1"/>
    </source>
</evidence>
<dbReference type="GO" id="GO:0005886">
    <property type="term" value="C:plasma membrane"/>
    <property type="evidence" value="ECO:0007669"/>
    <property type="project" value="UniProtKB-SubCell"/>
</dbReference>
<evidence type="ECO:0000256" key="4">
    <source>
        <dbReference type="ARBA" id="ARBA00022989"/>
    </source>
</evidence>
<dbReference type="SUPFAM" id="SSF81321">
    <property type="entry name" value="Family A G protein-coupled receptor-like"/>
    <property type="match status" value="1"/>
</dbReference>
<dbReference type="PROSITE" id="PS50262">
    <property type="entry name" value="G_PROTEIN_RECEP_F1_2"/>
    <property type="match status" value="1"/>
</dbReference>
<gene>
    <name evidence="14" type="ORF">PMEA_00024467</name>
</gene>
<comment type="subcellular location">
    <subcellularLocation>
        <location evidence="1">Cell membrane</location>
        <topology evidence="1">Multi-pass membrane protein</topology>
    </subcellularLocation>
</comment>
<dbReference type="Proteomes" id="UP001159428">
    <property type="component" value="Unassembled WGS sequence"/>
</dbReference>
<keyword evidence="6 12" id="KW-0472">Membrane</keyword>
<feature type="transmembrane region" description="Helical" evidence="12">
    <location>
        <begin position="105"/>
        <end position="128"/>
    </location>
</feature>
<name>A0AAU9XJV2_9CNID</name>
<dbReference type="InterPro" id="IPR000276">
    <property type="entry name" value="GPCR_Rhodpsn"/>
</dbReference>
<organism evidence="14 15">
    <name type="scientific">Pocillopora meandrina</name>
    <dbReference type="NCBI Taxonomy" id="46732"/>
    <lineage>
        <taxon>Eukaryota</taxon>
        <taxon>Metazoa</taxon>
        <taxon>Cnidaria</taxon>
        <taxon>Anthozoa</taxon>
        <taxon>Hexacorallia</taxon>
        <taxon>Scleractinia</taxon>
        <taxon>Astrocoeniina</taxon>
        <taxon>Pocilloporidae</taxon>
        <taxon>Pocillopora</taxon>
    </lineage>
</organism>
<evidence type="ECO:0000259" key="13">
    <source>
        <dbReference type="PROSITE" id="PS50262"/>
    </source>
</evidence>
<feature type="domain" description="G-protein coupled receptors family 1 profile" evidence="13">
    <location>
        <begin position="42"/>
        <end position="292"/>
    </location>
</feature>
<comment type="similarity">
    <text evidence="10">Belongs to the G-protein coupled receptor 1 family.</text>
</comment>
<feature type="transmembrane region" description="Helical" evidence="12">
    <location>
        <begin position="236"/>
        <end position="253"/>
    </location>
</feature>
<evidence type="ECO:0000256" key="1">
    <source>
        <dbReference type="ARBA" id="ARBA00004651"/>
    </source>
</evidence>
<evidence type="ECO:0000256" key="5">
    <source>
        <dbReference type="ARBA" id="ARBA00023040"/>
    </source>
</evidence>
<keyword evidence="2" id="KW-1003">Cell membrane</keyword>
<feature type="transmembrane region" description="Helical" evidence="12">
    <location>
        <begin position="180"/>
        <end position="201"/>
    </location>
</feature>
<evidence type="ECO:0000256" key="7">
    <source>
        <dbReference type="ARBA" id="ARBA00023170"/>
    </source>
</evidence>
<keyword evidence="5 10" id="KW-0297">G-protein coupled receptor</keyword>
<dbReference type="PRINTS" id="PR00237">
    <property type="entry name" value="GPCRRHODOPSN"/>
</dbReference>
<dbReference type="InterPro" id="IPR017452">
    <property type="entry name" value="GPCR_Rhodpsn_7TM"/>
</dbReference>
<reference evidence="14 15" key="1">
    <citation type="submission" date="2022-05" db="EMBL/GenBank/DDBJ databases">
        <authorList>
            <consortium name="Genoscope - CEA"/>
            <person name="William W."/>
        </authorList>
    </citation>
    <scope>NUCLEOTIDE SEQUENCE [LARGE SCALE GENOMIC DNA]</scope>
</reference>
<keyword evidence="15" id="KW-1185">Reference proteome</keyword>
<sequence length="338" mass="37989">MMNSSVAPGHNSEAIPPDSRVDVFRLSFILFDIISGTTASVANFLLLFTIFKDPHRNLRRSPSTQLVINMAVADFLTGFCCAYQLMVYDSLRLSGMSEESTDNFLLVTLAIIAISLVVACCNVVAMACDRWLAVSSALYYRSVVSAKRVKALIVTIWIYAVVFTSFLFCPGIPRRIFELLYCNLHVSVPLLVLPALYLRTFRLLEQQARLRTACLGCSVEQTELRRAQSEKKTTKAFVTILLLFFVVFLPYTVTINLRNLCSAGEGKIELVRSLQIAFRFVFVNACVDPFVYAWRIPKYAQAVTTILIRYRILRGGRRRGRSNSTDPESTAASREDAL</sequence>
<protein>
    <recommendedName>
        <fullName evidence="13">G-protein coupled receptors family 1 profile domain-containing protein</fullName>
    </recommendedName>
</protein>
<feature type="transmembrane region" description="Helical" evidence="12">
    <location>
        <begin position="149"/>
        <end position="168"/>
    </location>
</feature>
<dbReference type="EMBL" id="CALNXJ010000046">
    <property type="protein sequence ID" value="CAH3149732.1"/>
    <property type="molecule type" value="Genomic_DNA"/>
</dbReference>
<keyword evidence="4 12" id="KW-1133">Transmembrane helix</keyword>
<dbReference type="PANTHER" id="PTHR24246">
    <property type="entry name" value="OLFACTORY RECEPTOR AND ADENOSINE RECEPTOR"/>
    <property type="match status" value="1"/>
</dbReference>
<evidence type="ECO:0000256" key="6">
    <source>
        <dbReference type="ARBA" id="ARBA00023136"/>
    </source>
</evidence>
<dbReference type="SMART" id="SM01381">
    <property type="entry name" value="7TM_GPCR_Srsx"/>
    <property type="match status" value="1"/>
</dbReference>
<keyword evidence="8" id="KW-0325">Glycoprotein</keyword>
<evidence type="ECO:0000256" key="8">
    <source>
        <dbReference type="ARBA" id="ARBA00023180"/>
    </source>
</evidence>
<feature type="transmembrane region" description="Helical" evidence="12">
    <location>
        <begin position="26"/>
        <end position="51"/>
    </location>
</feature>
<keyword evidence="9 10" id="KW-0807">Transducer</keyword>
<dbReference type="PANTHER" id="PTHR24246:SF27">
    <property type="entry name" value="ADENOSINE RECEPTOR, ISOFORM A"/>
    <property type="match status" value="1"/>
</dbReference>
<dbReference type="Gene3D" id="1.20.1070.10">
    <property type="entry name" value="Rhodopsin 7-helix transmembrane proteins"/>
    <property type="match status" value="1"/>
</dbReference>
<dbReference type="Pfam" id="PF00001">
    <property type="entry name" value="7tm_1"/>
    <property type="match status" value="2"/>
</dbReference>
<dbReference type="AlphaFoldDB" id="A0AAU9XJV2"/>
<feature type="region of interest" description="Disordered" evidence="11">
    <location>
        <begin position="317"/>
        <end position="338"/>
    </location>
</feature>
<evidence type="ECO:0000256" key="9">
    <source>
        <dbReference type="ARBA" id="ARBA00023224"/>
    </source>
</evidence>
<dbReference type="CDD" id="cd00637">
    <property type="entry name" value="7tm_classA_rhodopsin-like"/>
    <property type="match status" value="1"/>
</dbReference>
<feature type="transmembrane region" description="Helical" evidence="12">
    <location>
        <begin position="63"/>
        <end position="85"/>
    </location>
</feature>
<evidence type="ECO:0000256" key="2">
    <source>
        <dbReference type="ARBA" id="ARBA00022475"/>
    </source>
</evidence>
<dbReference type="PROSITE" id="PS00237">
    <property type="entry name" value="G_PROTEIN_RECEP_F1_1"/>
    <property type="match status" value="1"/>
</dbReference>
<evidence type="ECO:0000313" key="15">
    <source>
        <dbReference type="Proteomes" id="UP001159428"/>
    </source>
</evidence>
<evidence type="ECO:0000256" key="10">
    <source>
        <dbReference type="RuleBase" id="RU000688"/>
    </source>
</evidence>
<comment type="caution">
    <text evidence="14">The sequence shown here is derived from an EMBL/GenBank/DDBJ whole genome shotgun (WGS) entry which is preliminary data.</text>
</comment>
<evidence type="ECO:0000256" key="12">
    <source>
        <dbReference type="SAM" id="Phobius"/>
    </source>
</evidence>
<dbReference type="GO" id="GO:0004930">
    <property type="term" value="F:G protein-coupled receptor activity"/>
    <property type="evidence" value="ECO:0007669"/>
    <property type="project" value="UniProtKB-KW"/>
</dbReference>
<accession>A0AAU9XJV2</accession>
<feature type="compositionally biased region" description="Polar residues" evidence="11">
    <location>
        <begin position="322"/>
        <end position="332"/>
    </location>
</feature>
<evidence type="ECO:0000256" key="11">
    <source>
        <dbReference type="SAM" id="MobiDB-lite"/>
    </source>
</evidence>
<evidence type="ECO:0000256" key="3">
    <source>
        <dbReference type="ARBA" id="ARBA00022692"/>
    </source>
</evidence>
<keyword evidence="7 10" id="KW-0675">Receptor</keyword>
<proteinExistence type="inferred from homology"/>
<keyword evidence="3 10" id="KW-0812">Transmembrane</keyword>